<evidence type="ECO:0000313" key="4">
    <source>
        <dbReference type="EMBL" id="ACK70156.1"/>
    </source>
</evidence>
<dbReference type="EMBL" id="CP001291">
    <property type="protein sequence ID" value="ACK70156.1"/>
    <property type="molecule type" value="Genomic_DNA"/>
</dbReference>
<dbReference type="PANTHER" id="PTHR43464:SF19">
    <property type="entry name" value="UBIQUINONE BIOSYNTHESIS O-METHYLTRANSFERASE, MITOCHONDRIAL"/>
    <property type="match status" value="1"/>
</dbReference>
<organism evidence="4 5">
    <name type="scientific">Gloeothece citriformis (strain PCC 7424)</name>
    <name type="common">Cyanothece sp. (strain PCC 7424)</name>
    <dbReference type="NCBI Taxonomy" id="65393"/>
    <lineage>
        <taxon>Bacteria</taxon>
        <taxon>Bacillati</taxon>
        <taxon>Cyanobacteriota</taxon>
        <taxon>Cyanophyceae</taxon>
        <taxon>Oscillatoriophycideae</taxon>
        <taxon>Chroococcales</taxon>
        <taxon>Aphanothecaceae</taxon>
        <taxon>Gloeothece</taxon>
        <taxon>Gloeothece citriformis</taxon>
    </lineage>
</organism>
<gene>
    <name evidence="4" type="ordered locus">PCC7424_1721</name>
</gene>
<evidence type="ECO:0000256" key="1">
    <source>
        <dbReference type="ARBA" id="ARBA00022603"/>
    </source>
</evidence>
<dbReference type="SUPFAM" id="SSF53335">
    <property type="entry name" value="S-adenosyl-L-methionine-dependent methyltransferases"/>
    <property type="match status" value="1"/>
</dbReference>
<dbReference type="KEGG" id="cyc:PCC7424_1721"/>
<dbReference type="STRING" id="65393.PCC7424_1721"/>
<keyword evidence="3" id="KW-0949">S-adenosyl-L-methionine</keyword>
<reference evidence="5" key="1">
    <citation type="journal article" date="2011" name="MBio">
        <title>Novel metabolic attributes of the genus Cyanothece, comprising a group of unicellular nitrogen-fixing Cyanobacteria.</title>
        <authorList>
            <person name="Bandyopadhyay A."/>
            <person name="Elvitigala T."/>
            <person name="Welsh E."/>
            <person name="Stockel J."/>
            <person name="Liberton M."/>
            <person name="Min H."/>
            <person name="Sherman L.A."/>
            <person name="Pakrasi H.B."/>
        </authorList>
    </citation>
    <scope>NUCLEOTIDE SEQUENCE [LARGE SCALE GENOMIC DNA]</scope>
    <source>
        <strain evidence="5">PCC 7424</strain>
    </source>
</reference>
<dbReference type="OrthoDB" id="9808140at2"/>
<dbReference type="AlphaFoldDB" id="B7KB46"/>
<dbReference type="PANTHER" id="PTHR43464">
    <property type="entry name" value="METHYLTRANSFERASE"/>
    <property type="match status" value="1"/>
</dbReference>
<dbReference type="InterPro" id="IPR029063">
    <property type="entry name" value="SAM-dependent_MTases_sf"/>
</dbReference>
<dbReference type="GO" id="GO:0032259">
    <property type="term" value="P:methylation"/>
    <property type="evidence" value="ECO:0007669"/>
    <property type="project" value="UniProtKB-KW"/>
</dbReference>
<dbReference type="GO" id="GO:0008168">
    <property type="term" value="F:methyltransferase activity"/>
    <property type="evidence" value="ECO:0007669"/>
    <property type="project" value="UniProtKB-KW"/>
</dbReference>
<protein>
    <submittedName>
        <fullName evidence="4">Methyltransferase type 12</fullName>
    </submittedName>
</protein>
<keyword evidence="2 4" id="KW-0808">Transferase</keyword>
<sequence length="226" mass="24866">MNQDPIEQIKRSWEANAPAWTEAVRSGAIESRTLATNAAIVQALWERTPRLVLDLGCGEGWLTRILRERGIEAVGVDGSAQLIELAQEKGGGIFHHYSYAEIIATPEILGGDFDAIACNFALLEPDILPLLKSLHSCLTPEGVLIIQTVHPWSGRGEDKYSDGWRIETFASFGQGFTEAMPWYFRTLSSWISLLSSGGYFLDDLREPAHPDSGEPLSLLLVAKNKG</sequence>
<dbReference type="RefSeq" id="WP_012599099.1">
    <property type="nucleotide sequence ID" value="NC_011729.1"/>
</dbReference>
<dbReference type="eggNOG" id="COG2227">
    <property type="taxonomic scope" value="Bacteria"/>
</dbReference>
<accession>B7KB46</accession>
<evidence type="ECO:0000313" key="5">
    <source>
        <dbReference type="Proteomes" id="UP000002384"/>
    </source>
</evidence>
<evidence type="ECO:0000256" key="2">
    <source>
        <dbReference type="ARBA" id="ARBA00022679"/>
    </source>
</evidence>
<name>B7KB46_GLOC7</name>
<dbReference type="HOGENOM" id="CLU_049749_1_1_3"/>
<dbReference type="Gene3D" id="3.40.50.150">
    <property type="entry name" value="Vaccinia Virus protein VP39"/>
    <property type="match status" value="1"/>
</dbReference>
<dbReference type="Proteomes" id="UP000002384">
    <property type="component" value="Chromosome"/>
</dbReference>
<keyword evidence="1 4" id="KW-0489">Methyltransferase</keyword>
<proteinExistence type="predicted"/>
<keyword evidence="5" id="KW-1185">Reference proteome</keyword>
<dbReference type="Pfam" id="PF13489">
    <property type="entry name" value="Methyltransf_23"/>
    <property type="match status" value="1"/>
</dbReference>
<dbReference type="CDD" id="cd02440">
    <property type="entry name" value="AdoMet_MTases"/>
    <property type="match status" value="1"/>
</dbReference>
<evidence type="ECO:0000256" key="3">
    <source>
        <dbReference type="ARBA" id="ARBA00022691"/>
    </source>
</evidence>